<organism evidence="2 3">
    <name type="scientific">Streptomyces asoensis</name>
    <dbReference type="NCBI Taxonomy" id="249586"/>
    <lineage>
        <taxon>Bacteria</taxon>
        <taxon>Bacillati</taxon>
        <taxon>Actinomycetota</taxon>
        <taxon>Actinomycetes</taxon>
        <taxon>Kitasatosporales</taxon>
        <taxon>Streptomycetaceae</taxon>
        <taxon>Streptomyces</taxon>
    </lineage>
</organism>
<feature type="region of interest" description="Disordered" evidence="1">
    <location>
        <begin position="69"/>
        <end position="175"/>
    </location>
</feature>
<gene>
    <name evidence="2" type="ORF">Saso_74410</name>
</gene>
<name>A0ABQ3SCE0_9ACTN</name>
<reference evidence="3" key="1">
    <citation type="submission" date="2023-07" db="EMBL/GenBank/DDBJ databases">
        <title>Whole genome shotgun sequence of Streptomyces cacaoi subsp. asoensis NBRC 13813.</title>
        <authorList>
            <person name="Komaki H."/>
            <person name="Tamura T."/>
        </authorList>
    </citation>
    <scope>NUCLEOTIDE SEQUENCE [LARGE SCALE GENOMIC DNA]</scope>
    <source>
        <strain evidence="3">NBRC 13813</strain>
    </source>
</reference>
<feature type="region of interest" description="Disordered" evidence="1">
    <location>
        <begin position="1"/>
        <end position="28"/>
    </location>
</feature>
<accession>A0ABQ3SCE0</accession>
<evidence type="ECO:0000313" key="3">
    <source>
        <dbReference type="Proteomes" id="UP000649259"/>
    </source>
</evidence>
<proteinExistence type="predicted"/>
<feature type="compositionally biased region" description="Polar residues" evidence="1">
    <location>
        <begin position="13"/>
        <end position="28"/>
    </location>
</feature>
<evidence type="ECO:0000313" key="2">
    <source>
        <dbReference type="EMBL" id="GHI65791.1"/>
    </source>
</evidence>
<evidence type="ECO:0000256" key="1">
    <source>
        <dbReference type="SAM" id="MobiDB-lite"/>
    </source>
</evidence>
<keyword evidence="3" id="KW-1185">Reference proteome</keyword>
<protein>
    <submittedName>
        <fullName evidence="2">Uncharacterized protein</fullName>
    </submittedName>
</protein>
<dbReference type="EMBL" id="BNEB01000006">
    <property type="protein sequence ID" value="GHI65791.1"/>
    <property type="molecule type" value="Genomic_DNA"/>
</dbReference>
<sequence length="175" mass="19300">MKPVSNAIRQGEDSWSQTPSTPTRSVSQVGDAWVLQGAGDYDLTDLNELRRRFPDRRVTLDADMIIVWPPFTPAEPNPAHHRPVPHSGTEQGQPVRFPHPIPATSPHSPQQHQGPQPRPVTHPAQGADAAEAPEHPTEIPSIRPAAHQPTRHDTPPQHHHAHLTCTAKSQHRQPG</sequence>
<comment type="caution">
    <text evidence="2">The sequence shown here is derived from an EMBL/GenBank/DDBJ whole genome shotgun (WGS) entry which is preliminary data.</text>
</comment>
<dbReference type="Proteomes" id="UP000649259">
    <property type="component" value="Unassembled WGS sequence"/>
</dbReference>
<feature type="compositionally biased region" description="Low complexity" evidence="1">
    <location>
        <begin position="105"/>
        <end position="115"/>
    </location>
</feature>